<sequence>MDYSYIIIPIITAITSQVLKLLTDGIKGNFDFKNLFETYGGFPSSHTAFAVSIATLIGLRQNIDSPIFAMAFVFTTLIVRDALGFRNFLGRQAKILNYLINKLPNGERKNLPHFRERMGHNSIEVLGGAILGIGLTYFLNLL</sequence>
<dbReference type="CDD" id="cd01610">
    <property type="entry name" value="PAP2_like"/>
    <property type="match status" value="1"/>
</dbReference>
<dbReference type="EMBL" id="MHIB01000037">
    <property type="protein sequence ID" value="OGY43400.1"/>
    <property type="molecule type" value="Genomic_DNA"/>
</dbReference>
<dbReference type="STRING" id="1797532.A2729_04470"/>
<accession>A0A1G1XUX1</accession>
<comment type="caution">
    <text evidence="2">The sequence shown here is derived from an EMBL/GenBank/DDBJ whole genome shotgun (WGS) entry which is preliminary data.</text>
</comment>
<dbReference type="InterPro" id="IPR036938">
    <property type="entry name" value="PAP2/HPO_sf"/>
</dbReference>
<dbReference type="SUPFAM" id="SSF48317">
    <property type="entry name" value="Acid phosphatase/Vanadium-dependent haloperoxidase"/>
    <property type="match status" value="1"/>
</dbReference>
<dbReference type="PANTHER" id="PTHR31446">
    <property type="entry name" value="ACID PHOSPHATASE/VANADIUM-DEPENDENT HALOPEROXIDASE-RELATED PROTEIN"/>
    <property type="match status" value="1"/>
</dbReference>
<name>A0A1G1XUX1_9BACT</name>
<dbReference type="AlphaFoldDB" id="A0A1G1XUX1"/>
<evidence type="ECO:0008006" key="4">
    <source>
        <dbReference type="Google" id="ProtNLM"/>
    </source>
</evidence>
<reference evidence="2 3" key="1">
    <citation type="journal article" date="2016" name="Nat. Commun.">
        <title>Thousands of microbial genomes shed light on interconnected biogeochemical processes in an aquifer system.</title>
        <authorList>
            <person name="Anantharaman K."/>
            <person name="Brown C.T."/>
            <person name="Hug L.A."/>
            <person name="Sharon I."/>
            <person name="Castelle C.J."/>
            <person name="Probst A.J."/>
            <person name="Thomas B.C."/>
            <person name="Singh A."/>
            <person name="Wilkins M.J."/>
            <person name="Karaoz U."/>
            <person name="Brodie E.L."/>
            <person name="Williams K.H."/>
            <person name="Hubbard S.S."/>
            <person name="Banfield J.F."/>
        </authorList>
    </citation>
    <scope>NUCLEOTIDE SEQUENCE [LARGE SCALE GENOMIC DNA]</scope>
</reference>
<dbReference type="Pfam" id="PF02681">
    <property type="entry name" value="DUF212"/>
    <property type="match status" value="1"/>
</dbReference>
<evidence type="ECO:0000256" key="1">
    <source>
        <dbReference type="SAM" id="Phobius"/>
    </source>
</evidence>
<dbReference type="PANTHER" id="PTHR31446:SF29">
    <property type="entry name" value="ACID PHOSPHATASE_VANADIUM-DEPENDENT HALOPEROXIDASE-RELATED PROTEIN"/>
    <property type="match status" value="1"/>
</dbReference>
<keyword evidence="1" id="KW-0472">Membrane</keyword>
<feature type="transmembrane region" description="Helical" evidence="1">
    <location>
        <begin position="6"/>
        <end position="23"/>
    </location>
</feature>
<dbReference type="InterPro" id="IPR003832">
    <property type="entry name" value="DUF212"/>
</dbReference>
<feature type="transmembrane region" description="Helical" evidence="1">
    <location>
        <begin position="65"/>
        <end position="83"/>
    </location>
</feature>
<evidence type="ECO:0000313" key="2">
    <source>
        <dbReference type="EMBL" id="OGY43400.1"/>
    </source>
</evidence>
<proteinExistence type="predicted"/>
<keyword evidence="1" id="KW-1133">Transmembrane helix</keyword>
<evidence type="ECO:0000313" key="3">
    <source>
        <dbReference type="Proteomes" id="UP000178930"/>
    </source>
</evidence>
<feature type="transmembrane region" description="Helical" evidence="1">
    <location>
        <begin position="35"/>
        <end position="59"/>
    </location>
</feature>
<dbReference type="Proteomes" id="UP000178930">
    <property type="component" value="Unassembled WGS sequence"/>
</dbReference>
<keyword evidence="1" id="KW-0812">Transmembrane</keyword>
<protein>
    <recommendedName>
        <fullName evidence="4">Phosphatidic acid phosphatase type 2/haloperoxidase domain-containing protein</fullName>
    </recommendedName>
</protein>
<gene>
    <name evidence="2" type="ORF">A2729_04470</name>
</gene>
<feature type="transmembrane region" description="Helical" evidence="1">
    <location>
        <begin position="118"/>
        <end position="139"/>
    </location>
</feature>
<organism evidence="2 3">
    <name type="scientific">Candidatus Buchananbacteria bacterium RIFCSPHIGHO2_01_FULL_39_14</name>
    <dbReference type="NCBI Taxonomy" id="1797532"/>
    <lineage>
        <taxon>Bacteria</taxon>
        <taxon>Candidatus Buchananiibacteriota</taxon>
    </lineage>
</organism>